<dbReference type="GO" id="GO:0009313">
    <property type="term" value="P:oligosaccharide catabolic process"/>
    <property type="evidence" value="ECO:0007669"/>
    <property type="project" value="TreeGrafter"/>
</dbReference>
<dbReference type="GO" id="GO:0006689">
    <property type="term" value="P:ganglioside catabolic process"/>
    <property type="evidence" value="ECO:0007669"/>
    <property type="project" value="TreeGrafter"/>
</dbReference>
<comment type="caution">
    <text evidence="6">The sequence shown here is derived from an EMBL/GenBank/DDBJ whole genome shotgun (WGS) entry which is preliminary data.</text>
</comment>
<dbReference type="GO" id="GO:0016020">
    <property type="term" value="C:membrane"/>
    <property type="evidence" value="ECO:0007669"/>
    <property type="project" value="TreeGrafter"/>
</dbReference>
<dbReference type="GO" id="GO:0004308">
    <property type="term" value="F:exo-alpha-sialidase activity"/>
    <property type="evidence" value="ECO:0007669"/>
    <property type="project" value="UniProtKB-EC"/>
</dbReference>
<dbReference type="GO" id="GO:0005737">
    <property type="term" value="C:cytoplasm"/>
    <property type="evidence" value="ECO:0007669"/>
    <property type="project" value="TreeGrafter"/>
</dbReference>
<protein>
    <recommendedName>
        <fullName evidence="3">exo-alpha-sialidase</fullName>
        <ecNumber evidence="3">3.2.1.18</ecNumber>
    </recommendedName>
</protein>
<comment type="catalytic activity">
    <reaction evidence="1">
        <text>Hydrolysis of alpha-(2-&gt;3)-, alpha-(2-&gt;6)-, alpha-(2-&gt;8)- glycosidic linkages of terminal sialic acid residues in oligosaccharides, glycoproteins, glycolipids, colominic acid and synthetic substrates.</text>
        <dbReference type="EC" id="3.2.1.18"/>
    </reaction>
</comment>
<dbReference type="InterPro" id="IPR036278">
    <property type="entry name" value="Sialidase_sf"/>
</dbReference>
<keyword evidence="4" id="KW-0812">Transmembrane</keyword>
<dbReference type="InterPro" id="IPR011040">
    <property type="entry name" value="Sialidase"/>
</dbReference>
<reference evidence="6 7" key="1">
    <citation type="submission" date="2007-11" db="EMBL/GenBank/DDBJ databases">
        <title>Draft genome sequence of Bacteroides stercoris(ATCC 43183).</title>
        <authorList>
            <person name="Sudarsanam P."/>
            <person name="Ley R."/>
            <person name="Guruge J."/>
            <person name="Turnbaugh P.J."/>
            <person name="Mahowald M."/>
            <person name="Liep D."/>
            <person name="Gordon J."/>
        </authorList>
    </citation>
    <scope>NUCLEOTIDE SEQUENCE [LARGE SCALE GENOMIC DNA]</scope>
    <source>
        <strain evidence="6 7">ATCC 43183</strain>
    </source>
</reference>
<evidence type="ECO:0000259" key="5">
    <source>
        <dbReference type="Pfam" id="PF13088"/>
    </source>
</evidence>
<dbReference type="Proteomes" id="UP000004713">
    <property type="component" value="Unassembled WGS sequence"/>
</dbReference>
<dbReference type="SUPFAM" id="SSF50939">
    <property type="entry name" value="Sialidases"/>
    <property type="match status" value="1"/>
</dbReference>
<name>B0NRA6_BACSE</name>
<dbReference type="Gene3D" id="2.120.10.10">
    <property type="match status" value="1"/>
</dbReference>
<dbReference type="HOGENOM" id="CLU_024620_1_0_10"/>
<dbReference type="CDD" id="cd15482">
    <property type="entry name" value="Sialidase_non-viral"/>
    <property type="match status" value="1"/>
</dbReference>
<keyword evidence="4" id="KW-1133">Transmembrane helix</keyword>
<comment type="similarity">
    <text evidence="2">Belongs to the glycosyl hydrolase 33 family.</text>
</comment>
<dbReference type="CAZy" id="GH33">
    <property type="family name" value="Glycoside Hydrolase Family 33"/>
</dbReference>
<dbReference type="AlphaFoldDB" id="B0NRA6"/>
<feature type="domain" description="Sialidase" evidence="5">
    <location>
        <begin position="79"/>
        <end position="362"/>
    </location>
</feature>
<evidence type="ECO:0000313" key="6">
    <source>
        <dbReference type="EMBL" id="EDS15405.1"/>
    </source>
</evidence>
<evidence type="ECO:0000313" key="7">
    <source>
        <dbReference type="Proteomes" id="UP000004713"/>
    </source>
</evidence>
<reference evidence="6 7" key="2">
    <citation type="submission" date="2007-11" db="EMBL/GenBank/DDBJ databases">
        <authorList>
            <person name="Fulton L."/>
            <person name="Clifton S."/>
            <person name="Fulton B."/>
            <person name="Xu J."/>
            <person name="Minx P."/>
            <person name="Pepin K.H."/>
            <person name="Johnson M."/>
            <person name="Thiruvilangam P."/>
            <person name="Bhonagiri V."/>
            <person name="Nash W.E."/>
            <person name="Mardis E.R."/>
            <person name="Wilson R.K."/>
        </authorList>
    </citation>
    <scope>NUCLEOTIDE SEQUENCE [LARGE SCALE GENOMIC DNA]</scope>
    <source>
        <strain evidence="6 7">ATCC 43183</strain>
    </source>
</reference>
<organism evidence="6 7">
    <name type="scientific">Bacteroides stercoris ATCC 43183</name>
    <dbReference type="NCBI Taxonomy" id="449673"/>
    <lineage>
        <taxon>Bacteria</taxon>
        <taxon>Pseudomonadati</taxon>
        <taxon>Bacteroidota</taxon>
        <taxon>Bacteroidia</taxon>
        <taxon>Bacteroidales</taxon>
        <taxon>Bacteroidaceae</taxon>
        <taxon>Bacteroides</taxon>
    </lineage>
</organism>
<feature type="transmembrane region" description="Helical" evidence="4">
    <location>
        <begin position="16"/>
        <end position="36"/>
    </location>
</feature>
<evidence type="ECO:0000256" key="2">
    <source>
        <dbReference type="ARBA" id="ARBA00009348"/>
    </source>
</evidence>
<dbReference type="EC" id="3.2.1.18" evidence="3"/>
<keyword evidence="4" id="KW-0472">Membrane</keyword>
<gene>
    <name evidence="6" type="ORF">BACSTE_01907</name>
</gene>
<dbReference type="PANTHER" id="PTHR10628">
    <property type="entry name" value="SIALIDASE"/>
    <property type="match status" value="1"/>
</dbReference>
<dbReference type="PANTHER" id="PTHR10628:SF30">
    <property type="entry name" value="EXO-ALPHA-SIALIDASE"/>
    <property type="match status" value="1"/>
</dbReference>
<evidence type="ECO:0000256" key="4">
    <source>
        <dbReference type="SAM" id="Phobius"/>
    </source>
</evidence>
<evidence type="ECO:0000256" key="3">
    <source>
        <dbReference type="ARBA" id="ARBA00012733"/>
    </source>
</evidence>
<dbReference type="InterPro" id="IPR026856">
    <property type="entry name" value="Sialidase_fam"/>
</dbReference>
<dbReference type="EMBL" id="ABFZ02000019">
    <property type="protein sequence ID" value="EDS15405.1"/>
    <property type="molecule type" value="Genomic_DNA"/>
</dbReference>
<accession>B0NRA6</accession>
<evidence type="ECO:0000256" key="1">
    <source>
        <dbReference type="ARBA" id="ARBA00000427"/>
    </source>
</evidence>
<proteinExistence type="inferred from homology"/>
<dbReference type="Pfam" id="PF13088">
    <property type="entry name" value="BNR_2"/>
    <property type="match status" value="1"/>
</dbReference>
<sequence length="404" mass="44298">MPGAAVSDVFIFIYKYYVYMLKSLFIAFFLSFPFFIKGEAQTTEQSKSSGLKKCTVFTAGDDNVNSYRIPSLLTAKDGTLLVFCEARRDSWRDKSRTDIVVKRSEDIGKTWSIMQDLTQGTTGAYMDPTPILDSITGRIFLFTTFWPAEDHSGAKNRAILITSGDNGKTWSLPVDVTSAIIPAGYHIVGFGPGAGLQMSGERFKERLILPTRVVDFKRKSAHNVAIYSDNHGQTWAMGGKGDTGDEFQIAESPAGTLVYNARIPGARMVAYSVDGGTTWSKAIKEPTLPGVSKGCQAGVLGKGRELYFSGIRGKAETPEYDERVGLALYKSSDGGKTWNNGIQLYDKASGYSCMSFLPDGRMAIIFETADTPGFTRKSLPGIKPLKRPAGWMRLDLLILPIINL</sequence>
<dbReference type="eggNOG" id="COG4409">
    <property type="taxonomic scope" value="Bacteria"/>
</dbReference>